<evidence type="ECO:0000313" key="4">
    <source>
        <dbReference type="EMBL" id="PRY92349.1"/>
    </source>
</evidence>
<sequence length="139" mass="15519">MHITFIEDDDLHAEIVTRWLKSADTYSVERFKSPSEFMEAASQGTLQVPDLVFVDYNLGEMTGDEFIREMRNLSGDVSGAGVVLFSGLDEFSFLEILEQVEVDGFLMKDDLSREKLFMVIKVAARSAQAVRMAARVGAA</sequence>
<evidence type="ECO:0000256" key="2">
    <source>
        <dbReference type="PROSITE-ProRule" id="PRU00169"/>
    </source>
</evidence>
<dbReference type="InterPro" id="IPR001789">
    <property type="entry name" value="Sig_transdc_resp-reg_receiver"/>
</dbReference>
<dbReference type="CDD" id="cd00156">
    <property type="entry name" value="REC"/>
    <property type="match status" value="1"/>
</dbReference>
<dbReference type="EMBL" id="PVTQ01000002">
    <property type="protein sequence ID" value="PRY92349.1"/>
    <property type="molecule type" value="Genomic_DNA"/>
</dbReference>
<keyword evidence="5" id="KW-1185">Reference proteome</keyword>
<dbReference type="GO" id="GO:0000160">
    <property type="term" value="P:phosphorelay signal transduction system"/>
    <property type="evidence" value="ECO:0007669"/>
    <property type="project" value="InterPro"/>
</dbReference>
<dbReference type="SMART" id="SM00448">
    <property type="entry name" value="REC"/>
    <property type="match status" value="1"/>
</dbReference>
<dbReference type="Proteomes" id="UP000238392">
    <property type="component" value="Unassembled WGS sequence"/>
</dbReference>
<reference evidence="4 5" key="1">
    <citation type="submission" date="2018-03" db="EMBL/GenBank/DDBJ databases">
        <title>Genomic Encyclopedia of Archaeal and Bacterial Type Strains, Phase II (KMG-II): from individual species to whole genera.</title>
        <authorList>
            <person name="Goeker M."/>
        </authorList>
    </citation>
    <scope>NUCLEOTIDE SEQUENCE [LARGE SCALE GENOMIC DNA]</scope>
    <source>
        <strain evidence="4 5">DSM 100212</strain>
    </source>
</reference>
<organism evidence="4 5">
    <name type="scientific">Donghicola tyrosinivorans</name>
    <dbReference type="NCBI Taxonomy" id="1652492"/>
    <lineage>
        <taxon>Bacteria</taxon>
        <taxon>Pseudomonadati</taxon>
        <taxon>Pseudomonadota</taxon>
        <taxon>Alphaproteobacteria</taxon>
        <taxon>Rhodobacterales</taxon>
        <taxon>Roseobacteraceae</taxon>
        <taxon>Donghicola</taxon>
    </lineage>
</organism>
<protein>
    <submittedName>
        <fullName evidence="4">CheY-like chemotaxis protein</fullName>
    </submittedName>
</protein>
<dbReference type="InterPro" id="IPR011006">
    <property type="entry name" value="CheY-like_superfamily"/>
</dbReference>
<dbReference type="PANTHER" id="PTHR44591">
    <property type="entry name" value="STRESS RESPONSE REGULATOR PROTEIN 1"/>
    <property type="match status" value="1"/>
</dbReference>
<dbReference type="Pfam" id="PF00072">
    <property type="entry name" value="Response_reg"/>
    <property type="match status" value="1"/>
</dbReference>
<dbReference type="InterPro" id="IPR050595">
    <property type="entry name" value="Bact_response_regulator"/>
</dbReference>
<feature type="domain" description="Response regulatory" evidence="3">
    <location>
        <begin position="2"/>
        <end position="123"/>
    </location>
</feature>
<dbReference type="PROSITE" id="PS50110">
    <property type="entry name" value="RESPONSE_REGULATORY"/>
    <property type="match status" value="1"/>
</dbReference>
<dbReference type="AlphaFoldDB" id="A0A2T0X078"/>
<accession>A0A2T0X078</accession>
<gene>
    <name evidence="4" type="ORF">CLV74_102264</name>
</gene>
<dbReference type="Gene3D" id="3.40.50.2300">
    <property type="match status" value="1"/>
</dbReference>
<proteinExistence type="predicted"/>
<feature type="modified residue" description="4-aspartylphosphate" evidence="2">
    <location>
        <position position="55"/>
    </location>
</feature>
<dbReference type="SUPFAM" id="SSF52172">
    <property type="entry name" value="CheY-like"/>
    <property type="match status" value="1"/>
</dbReference>
<dbReference type="PANTHER" id="PTHR44591:SF3">
    <property type="entry name" value="RESPONSE REGULATORY DOMAIN-CONTAINING PROTEIN"/>
    <property type="match status" value="1"/>
</dbReference>
<evidence type="ECO:0000259" key="3">
    <source>
        <dbReference type="PROSITE" id="PS50110"/>
    </source>
</evidence>
<name>A0A2T0X078_9RHOB</name>
<comment type="caution">
    <text evidence="4">The sequence shown here is derived from an EMBL/GenBank/DDBJ whole genome shotgun (WGS) entry which is preliminary data.</text>
</comment>
<dbReference type="RefSeq" id="WP_170107971.1">
    <property type="nucleotide sequence ID" value="NZ_PVTQ01000002.1"/>
</dbReference>
<keyword evidence="1 2" id="KW-0597">Phosphoprotein</keyword>
<evidence type="ECO:0000256" key="1">
    <source>
        <dbReference type="ARBA" id="ARBA00022553"/>
    </source>
</evidence>
<evidence type="ECO:0000313" key="5">
    <source>
        <dbReference type="Proteomes" id="UP000238392"/>
    </source>
</evidence>